<organism evidence="4">
    <name type="scientific">marine sediment metagenome</name>
    <dbReference type="NCBI Taxonomy" id="412755"/>
    <lineage>
        <taxon>unclassified sequences</taxon>
        <taxon>metagenomes</taxon>
        <taxon>ecological metagenomes</taxon>
    </lineage>
</organism>
<dbReference type="Pfam" id="PF05065">
    <property type="entry name" value="Phage_capsid"/>
    <property type="match status" value="1"/>
</dbReference>
<evidence type="ECO:0000313" key="4">
    <source>
        <dbReference type="EMBL" id="GAF86030.1"/>
    </source>
</evidence>
<evidence type="ECO:0000256" key="2">
    <source>
        <dbReference type="ARBA" id="ARBA00022844"/>
    </source>
</evidence>
<dbReference type="NCBIfam" id="TIGR01554">
    <property type="entry name" value="major_cap_HK97"/>
    <property type="match status" value="1"/>
</dbReference>
<evidence type="ECO:0000256" key="1">
    <source>
        <dbReference type="ARBA" id="ARBA00004328"/>
    </source>
</evidence>
<dbReference type="AlphaFoldDB" id="X0UC45"/>
<dbReference type="GO" id="GO:0044423">
    <property type="term" value="C:virion component"/>
    <property type="evidence" value="ECO:0007669"/>
    <property type="project" value="UniProtKB-KW"/>
</dbReference>
<name>X0UC45_9ZZZZ</name>
<dbReference type="EMBL" id="BARS01018845">
    <property type="protein sequence ID" value="GAF86030.1"/>
    <property type="molecule type" value="Genomic_DNA"/>
</dbReference>
<feature type="non-terminal residue" evidence="4">
    <location>
        <position position="275"/>
    </location>
</feature>
<dbReference type="SUPFAM" id="SSF56563">
    <property type="entry name" value="Major capsid protein gp5"/>
    <property type="match status" value="1"/>
</dbReference>
<feature type="non-terminal residue" evidence="4">
    <location>
        <position position="1"/>
    </location>
</feature>
<sequence>KTAGTGAIEGDAEYGGFLVPEEFRATLLQDAIEQSNIINLCMSIPMSTNTINIPYVKDTDHSGGTVFGGVKFYWLDELDEITATRPKVGNVNLRLKKAAGMCYASSEMLEDSPISIQPLLTSQFRQALTWTLDGVMISGTGAGQPLGIKNAPALISVAKETGQDADTVVANNVLKMYQRLWTASSNRAIWLASKDTFTQLANMSITVGTGGAPLWMPSGGLSGKPYQTLMGMPLYYSEHCETLGDKGDLYLADWSQYLVGQKVGVGAGMNFATSI</sequence>
<protein>
    <recommendedName>
        <fullName evidence="3">Phage capsid-like C-terminal domain-containing protein</fullName>
    </recommendedName>
</protein>
<reference evidence="4" key="1">
    <citation type="journal article" date="2014" name="Front. Microbiol.">
        <title>High frequency of phylogenetically diverse reductive dehalogenase-homologous genes in deep subseafloor sedimentary metagenomes.</title>
        <authorList>
            <person name="Kawai M."/>
            <person name="Futagami T."/>
            <person name="Toyoda A."/>
            <person name="Takaki Y."/>
            <person name="Nishi S."/>
            <person name="Hori S."/>
            <person name="Arai W."/>
            <person name="Tsubouchi T."/>
            <person name="Morono Y."/>
            <person name="Uchiyama I."/>
            <person name="Ito T."/>
            <person name="Fujiyama A."/>
            <person name="Inagaki F."/>
            <person name="Takami H."/>
        </authorList>
    </citation>
    <scope>NUCLEOTIDE SEQUENCE</scope>
    <source>
        <strain evidence="4">Expedition CK06-06</strain>
    </source>
</reference>
<proteinExistence type="predicted"/>
<keyword evidence="2" id="KW-0946">Virion</keyword>
<gene>
    <name evidence="4" type="ORF">S01H1_30610</name>
</gene>
<comment type="subcellular location">
    <subcellularLocation>
        <location evidence="1">Virion</location>
    </subcellularLocation>
</comment>
<dbReference type="InterPro" id="IPR054612">
    <property type="entry name" value="Phage_capsid-like_C"/>
</dbReference>
<evidence type="ECO:0000259" key="3">
    <source>
        <dbReference type="Pfam" id="PF05065"/>
    </source>
</evidence>
<dbReference type="Gene3D" id="3.30.2400.10">
    <property type="entry name" value="Major capsid protein gp5"/>
    <property type="match status" value="1"/>
</dbReference>
<accession>X0UC45</accession>
<comment type="caution">
    <text evidence="4">The sequence shown here is derived from an EMBL/GenBank/DDBJ whole genome shotgun (WGS) entry which is preliminary data.</text>
</comment>
<feature type="domain" description="Phage capsid-like C-terminal" evidence="3">
    <location>
        <begin position="15"/>
        <end position="265"/>
    </location>
</feature>
<dbReference type="InterPro" id="IPR024455">
    <property type="entry name" value="Phage_capsid"/>
</dbReference>